<dbReference type="Proteomes" id="UP000252357">
    <property type="component" value="Unassembled WGS sequence"/>
</dbReference>
<gene>
    <name evidence="1" type="ORF">DU000_07945</name>
</gene>
<reference evidence="1 2" key="1">
    <citation type="journal article" date="2018" name="Int. J. Syst. Evol. Microbiol.">
        <title>Parvibium lacunae gen. nov., sp. nov., a new member of the family Alcaligenaceae isolated from a freshwater pond.</title>
        <authorList>
            <person name="Chen W.M."/>
            <person name="Xie P.B."/>
            <person name="Hsu M.Y."/>
            <person name="Sheu S.Y."/>
        </authorList>
    </citation>
    <scope>NUCLEOTIDE SEQUENCE [LARGE SCALE GENOMIC DNA]</scope>
    <source>
        <strain evidence="1 2">KMB9</strain>
    </source>
</reference>
<dbReference type="EMBL" id="QPGB01000003">
    <property type="protein sequence ID" value="RCS57387.1"/>
    <property type="molecule type" value="Genomic_DNA"/>
</dbReference>
<comment type="caution">
    <text evidence="1">The sequence shown here is derived from an EMBL/GenBank/DDBJ whole genome shotgun (WGS) entry which is preliminary data.</text>
</comment>
<evidence type="ECO:0000313" key="2">
    <source>
        <dbReference type="Proteomes" id="UP000252357"/>
    </source>
</evidence>
<keyword evidence="2" id="KW-1185">Reference proteome</keyword>
<proteinExistence type="predicted"/>
<protein>
    <submittedName>
        <fullName evidence="1">Uncharacterized protein</fullName>
    </submittedName>
</protein>
<evidence type="ECO:0000313" key="1">
    <source>
        <dbReference type="EMBL" id="RCS57387.1"/>
    </source>
</evidence>
<sequence>MPFGIPGMGELIDGAMQQAAQRGRQLNETGEVIELDKHGSIHGNKQHSAPFIPGLCRLSALHCHRLTTAYNPQQIAR</sequence>
<dbReference type="AlphaFoldDB" id="A0A368L1E0"/>
<name>A0A368L1E0_9BURK</name>
<organism evidence="1 2">
    <name type="scientific">Parvibium lacunae</name>
    <dbReference type="NCBI Taxonomy" id="1888893"/>
    <lineage>
        <taxon>Bacteria</taxon>
        <taxon>Pseudomonadati</taxon>
        <taxon>Pseudomonadota</taxon>
        <taxon>Betaproteobacteria</taxon>
        <taxon>Burkholderiales</taxon>
        <taxon>Alcaligenaceae</taxon>
        <taxon>Parvibium</taxon>
    </lineage>
</organism>
<accession>A0A368L1E0</accession>